<accession>A0A4P6KF66</accession>
<feature type="domain" description="Enoyl reductase (ER)" evidence="1">
    <location>
        <begin position="10"/>
        <end position="313"/>
    </location>
</feature>
<sequence length="317" mass="32920">MQAALAGRYGPPETLRIAEIPTPEPRAHEVLVRVVATPVTAGDARIRAGRFPRGFGLPARLALGLRGPRRRVLGAVCSGVIERTGSAVDRFAPGDAVVGMTGGRMGAHAEYAVIDAERLVPKPVALSHDAAAAALFGGTTALYFLRDRVGLHTGQRLLVNGASGSVGSAAVQLGRALGAEVTAVTSGRNRELATELGAAEVIDYTTTPIVEWGGDSDVVFDAVGTITRSSGQRLLAPGGALVLAVASLADTIRARGRVFAGPAPERAADFELLLDLVARGRFDPVVRTLDGLDAIPEAHRIVDSGRKIGNLVVRLAE</sequence>
<dbReference type="Gene3D" id="3.90.180.10">
    <property type="entry name" value="Medium-chain alcohol dehydrogenases, catalytic domain"/>
    <property type="match status" value="1"/>
</dbReference>
<dbReference type="InterPro" id="IPR050700">
    <property type="entry name" value="YIM1/Zinc_Alcohol_DH_Fams"/>
</dbReference>
<evidence type="ECO:0000259" key="1">
    <source>
        <dbReference type="SMART" id="SM00829"/>
    </source>
</evidence>
<dbReference type="Pfam" id="PF13602">
    <property type="entry name" value="ADH_zinc_N_2"/>
    <property type="match status" value="1"/>
</dbReference>
<dbReference type="Pfam" id="PF08240">
    <property type="entry name" value="ADH_N"/>
    <property type="match status" value="1"/>
</dbReference>
<reference evidence="2 3" key="1">
    <citation type="submission" date="2019-02" db="EMBL/GenBank/DDBJ databases">
        <authorList>
            <person name="Sun L."/>
            <person name="Pan D."/>
            <person name="Wu X."/>
        </authorList>
    </citation>
    <scope>NUCLEOTIDE SEQUENCE [LARGE SCALE GENOMIC DNA]</scope>
    <source>
        <strain evidence="2 3">JW-1</strain>
    </source>
</reference>
<protein>
    <submittedName>
        <fullName evidence="2">NAD(P)-dependent alcohol dehydrogenase</fullName>
    </submittedName>
</protein>
<gene>
    <name evidence="2" type="ORF">EVS81_08060</name>
</gene>
<dbReference type="PANTHER" id="PTHR11695:SF648">
    <property type="entry name" value="ZINC-BINDING OXIDOREDUCTASE"/>
    <property type="match status" value="1"/>
</dbReference>
<dbReference type="OrthoDB" id="3175656at2"/>
<dbReference type="Proteomes" id="UP000289260">
    <property type="component" value="Chromosome"/>
</dbReference>
<name>A0A4P6KF66_9MICO</name>
<dbReference type="RefSeq" id="WP_130109925.1">
    <property type="nucleotide sequence ID" value="NZ_CP035806.1"/>
</dbReference>
<keyword evidence="3" id="KW-1185">Reference proteome</keyword>
<dbReference type="AlphaFoldDB" id="A0A4P6KF66"/>
<dbReference type="InterPro" id="IPR011032">
    <property type="entry name" value="GroES-like_sf"/>
</dbReference>
<dbReference type="SMART" id="SM00829">
    <property type="entry name" value="PKS_ER"/>
    <property type="match status" value="1"/>
</dbReference>
<dbReference type="Gene3D" id="3.40.50.720">
    <property type="entry name" value="NAD(P)-binding Rossmann-like Domain"/>
    <property type="match status" value="1"/>
</dbReference>
<evidence type="ECO:0000313" key="3">
    <source>
        <dbReference type="Proteomes" id="UP000289260"/>
    </source>
</evidence>
<dbReference type="GO" id="GO:0016491">
    <property type="term" value="F:oxidoreductase activity"/>
    <property type="evidence" value="ECO:0007669"/>
    <property type="project" value="InterPro"/>
</dbReference>
<dbReference type="EMBL" id="CP035806">
    <property type="protein sequence ID" value="QBE48790.1"/>
    <property type="molecule type" value="Genomic_DNA"/>
</dbReference>
<dbReference type="SUPFAM" id="SSF50129">
    <property type="entry name" value="GroES-like"/>
    <property type="match status" value="1"/>
</dbReference>
<dbReference type="KEGG" id="ltr:EVS81_08060"/>
<proteinExistence type="predicted"/>
<organism evidence="2 3">
    <name type="scientific">Leucobacter triazinivorans</name>
    <dbReference type="NCBI Taxonomy" id="1784719"/>
    <lineage>
        <taxon>Bacteria</taxon>
        <taxon>Bacillati</taxon>
        <taxon>Actinomycetota</taxon>
        <taxon>Actinomycetes</taxon>
        <taxon>Micrococcales</taxon>
        <taxon>Microbacteriaceae</taxon>
        <taxon>Leucobacter</taxon>
    </lineage>
</organism>
<dbReference type="InterPro" id="IPR013154">
    <property type="entry name" value="ADH-like_N"/>
</dbReference>
<evidence type="ECO:0000313" key="2">
    <source>
        <dbReference type="EMBL" id="QBE48790.1"/>
    </source>
</evidence>
<dbReference type="InterPro" id="IPR036291">
    <property type="entry name" value="NAD(P)-bd_dom_sf"/>
</dbReference>
<dbReference type="SUPFAM" id="SSF51735">
    <property type="entry name" value="NAD(P)-binding Rossmann-fold domains"/>
    <property type="match status" value="1"/>
</dbReference>
<dbReference type="PANTHER" id="PTHR11695">
    <property type="entry name" value="ALCOHOL DEHYDROGENASE RELATED"/>
    <property type="match status" value="1"/>
</dbReference>
<dbReference type="InterPro" id="IPR020843">
    <property type="entry name" value="ER"/>
</dbReference>
<dbReference type="CDD" id="cd08267">
    <property type="entry name" value="MDR1"/>
    <property type="match status" value="1"/>
</dbReference>